<keyword evidence="4" id="KW-0472">Membrane</keyword>
<dbReference type="InterPro" id="IPR051012">
    <property type="entry name" value="CellSynth/LPSAsmb/PSIAsmb"/>
</dbReference>
<keyword evidence="1" id="KW-0677">Repeat</keyword>
<evidence type="ECO:0000256" key="3">
    <source>
        <dbReference type="SAM" id="MobiDB-lite"/>
    </source>
</evidence>
<keyword evidence="4" id="KW-1133">Transmembrane helix</keyword>
<proteinExistence type="predicted"/>
<sequence>MSTQLDKGYAALCRFDGVAALSIFDEVIGEDGNDVRALTGRVRALWMLRRWSDARCQLEAFGDRDDSVDVALARGLVALGQPDDPSYLAVDCGSAERDDEAAIAAFERAVQLDESSVEGATGLATAYRMSGRLQRAEEVLENMRPRLSSTAPALVERAMCWLEQDNLPAAEDAVLRAIKDEPHFLQAELLRLELRRRPESGDEELVTQAEELVNRQPDPPAVVLEIYGWALLHRAEVTGDRKLSDQAMEQFDRSERVGPPLPGVTNGKILIHLSNDRFESALQAVDAAIAREPTSPQLHLCRAEIMTAAGEQPRARLESYQPVLDRDPRDLSARIAKVGALISLERIAEAEQIVAVLCAELPGNRKVDAAVRWLREPWRMLESPTIEMKIDRPWENGKDDPEQVLELLTNEVCVKLGLARPVVSRLRERVVEDRRALLQRAFEEEQNYLHARARFQVRTDRARRGVVWRLLGRALFESAFGFAAGAIALLVWLATGHGDPFSGWRLALTAGLPVVFLAVAALNRFVRLPVDLGIVLAVLGSVAVLAASVWIGVQQLGAVPGSVAGIVVAVALIGTVLGGNLLRLRFAKPSARAPQQAFDRWLNSIYGNGLLHLAIGARASLKRVYGTCLPVLDGTYSDAPVEIDTPASDELRRLLRQRSKGSFALAGPRGVGKSTLLDRWCAGQFLRDAGSERRVRRDLTVKVDAPVGYQSKEFLTHLFGKLCDAVEEYARTSPGLVNRSGESAPRGLLRLTSPAQPDGSVQPADLAALAREEREKIRFLQSHTKEGEFSLGFTPLKATNVGYKSKASVRRDDVPLNHPELVDRFRDFLGLTAQLVAEYDSKVLIGIDELDRISDGEGAQRFLNELKAVFNVRNCYFLVSVSEDALAEFELAAMGMRTVFDSAFDSIVRVDYFSFEQARSLLNRRIRDLPEQFAALAYVFSGGLARELARTAETIACDKSEEQLAIVAAHLVQRQLDRTTRAAMDRVSRSAARRAGAALIPVLDERPVGKLTSGVLREYAAKVAGTGFAKGEPSGLAGIRLDVVAMVEYLAVLIDVFDERLVKGRMAAGLERGLGAFENLARVRRYLGANSSGARELLRGFCEAWMIATATPTSRACLMPPWRDGRASGSARLRLHRANGVDRDLNESKDSEAV</sequence>
<dbReference type="RefSeq" id="WP_285997697.1">
    <property type="nucleotide sequence ID" value="NZ_CP127295.1"/>
</dbReference>
<dbReference type="KEGG" id="amog:QRX60_45665"/>
<gene>
    <name evidence="5" type="ORF">QRX60_45665</name>
</gene>
<accession>A0A9Y2JMJ2</accession>
<evidence type="ECO:0000256" key="2">
    <source>
        <dbReference type="ARBA" id="ARBA00022803"/>
    </source>
</evidence>
<dbReference type="InterPro" id="IPR011990">
    <property type="entry name" value="TPR-like_helical_dom_sf"/>
</dbReference>
<feature type="transmembrane region" description="Helical" evidence="4">
    <location>
        <begin position="532"/>
        <end position="553"/>
    </location>
</feature>
<dbReference type="Proteomes" id="UP001239397">
    <property type="component" value="Chromosome"/>
</dbReference>
<dbReference type="Pfam" id="PF13432">
    <property type="entry name" value="TPR_16"/>
    <property type="match status" value="2"/>
</dbReference>
<dbReference type="SUPFAM" id="SSF48452">
    <property type="entry name" value="TPR-like"/>
    <property type="match status" value="1"/>
</dbReference>
<dbReference type="AlphaFoldDB" id="A0A9Y2JMJ2"/>
<protein>
    <submittedName>
        <fullName evidence="5">Uncharacterized protein</fullName>
    </submittedName>
</protein>
<evidence type="ECO:0000313" key="6">
    <source>
        <dbReference type="Proteomes" id="UP001239397"/>
    </source>
</evidence>
<feature type="transmembrane region" description="Helical" evidence="4">
    <location>
        <begin position="470"/>
        <end position="494"/>
    </location>
</feature>
<reference evidence="5 6" key="1">
    <citation type="submission" date="2023-06" db="EMBL/GenBank/DDBJ databases">
        <authorList>
            <person name="Oyuntsetseg B."/>
            <person name="Kim S.B."/>
        </authorList>
    </citation>
    <scope>NUCLEOTIDE SEQUENCE [LARGE SCALE GENOMIC DNA]</scope>
    <source>
        <strain evidence="5 6">4-36</strain>
    </source>
</reference>
<name>A0A9Y2JMJ2_9PSEU</name>
<dbReference type="InterPro" id="IPR027417">
    <property type="entry name" value="P-loop_NTPase"/>
</dbReference>
<feature type="transmembrane region" description="Helical" evidence="4">
    <location>
        <begin position="559"/>
        <end position="582"/>
    </location>
</feature>
<evidence type="ECO:0000256" key="4">
    <source>
        <dbReference type="SAM" id="Phobius"/>
    </source>
</evidence>
<feature type="transmembrane region" description="Helical" evidence="4">
    <location>
        <begin position="506"/>
        <end position="525"/>
    </location>
</feature>
<dbReference type="PANTHER" id="PTHR45586:SF1">
    <property type="entry name" value="LIPOPOLYSACCHARIDE ASSEMBLY PROTEIN B"/>
    <property type="match status" value="1"/>
</dbReference>
<keyword evidence="6" id="KW-1185">Reference proteome</keyword>
<evidence type="ECO:0000256" key="1">
    <source>
        <dbReference type="ARBA" id="ARBA00022737"/>
    </source>
</evidence>
<organism evidence="5 6">
    <name type="scientific">Amycolatopsis mongoliensis</name>
    <dbReference type="NCBI Taxonomy" id="715475"/>
    <lineage>
        <taxon>Bacteria</taxon>
        <taxon>Bacillati</taxon>
        <taxon>Actinomycetota</taxon>
        <taxon>Actinomycetes</taxon>
        <taxon>Pseudonocardiales</taxon>
        <taxon>Pseudonocardiaceae</taxon>
        <taxon>Amycolatopsis</taxon>
    </lineage>
</organism>
<dbReference type="PANTHER" id="PTHR45586">
    <property type="entry name" value="TPR REPEAT-CONTAINING PROTEIN PA4667"/>
    <property type="match status" value="1"/>
</dbReference>
<dbReference type="EMBL" id="CP127295">
    <property type="protein sequence ID" value="WIY01243.1"/>
    <property type="molecule type" value="Genomic_DNA"/>
</dbReference>
<feature type="region of interest" description="Disordered" evidence="3">
    <location>
        <begin position="736"/>
        <end position="761"/>
    </location>
</feature>
<keyword evidence="2" id="KW-0802">TPR repeat</keyword>
<dbReference type="Gene3D" id="3.40.50.300">
    <property type="entry name" value="P-loop containing nucleotide triphosphate hydrolases"/>
    <property type="match status" value="1"/>
</dbReference>
<dbReference type="SUPFAM" id="SSF52540">
    <property type="entry name" value="P-loop containing nucleoside triphosphate hydrolases"/>
    <property type="match status" value="1"/>
</dbReference>
<keyword evidence="4" id="KW-0812">Transmembrane</keyword>
<evidence type="ECO:0000313" key="5">
    <source>
        <dbReference type="EMBL" id="WIY01243.1"/>
    </source>
</evidence>
<dbReference type="Gene3D" id="1.25.40.10">
    <property type="entry name" value="Tetratricopeptide repeat domain"/>
    <property type="match status" value="2"/>
</dbReference>